<name>A0ACA9PQ76_9GLOM</name>
<organism evidence="1 2">
    <name type="scientific">Acaulospora colombiana</name>
    <dbReference type="NCBI Taxonomy" id="27376"/>
    <lineage>
        <taxon>Eukaryota</taxon>
        <taxon>Fungi</taxon>
        <taxon>Fungi incertae sedis</taxon>
        <taxon>Mucoromycota</taxon>
        <taxon>Glomeromycotina</taxon>
        <taxon>Glomeromycetes</taxon>
        <taxon>Diversisporales</taxon>
        <taxon>Acaulosporaceae</taxon>
        <taxon>Acaulospora</taxon>
    </lineage>
</organism>
<feature type="non-terminal residue" evidence="1">
    <location>
        <position position="1"/>
    </location>
</feature>
<protein>
    <submittedName>
        <fullName evidence="1">2260_t:CDS:1</fullName>
    </submittedName>
</protein>
<comment type="caution">
    <text evidence="1">The sequence shown here is derived from an EMBL/GenBank/DDBJ whole genome shotgun (WGS) entry which is preliminary data.</text>
</comment>
<gene>
    <name evidence="1" type="ORF">ACOLOM_LOCUS11108</name>
</gene>
<reference evidence="1" key="1">
    <citation type="submission" date="2021-06" db="EMBL/GenBank/DDBJ databases">
        <authorList>
            <person name="Kallberg Y."/>
            <person name="Tangrot J."/>
            <person name="Rosling A."/>
        </authorList>
    </citation>
    <scope>NUCLEOTIDE SEQUENCE</scope>
    <source>
        <strain evidence="1">CL356</strain>
    </source>
</reference>
<proteinExistence type="predicted"/>
<feature type="non-terminal residue" evidence="1">
    <location>
        <position position="268"/>
    </location>
</feature>
<evidence type="ECO:0000313" key="1">
    <source>
        <dbReference type="EMBL" id="CAG8720428.1"/>
    </source>
</evidence>
<keyword evidence="2" id="KW-1185">Reference proteome</keyword>
<evidence type="ECO:0000313" key="2">
    <source>
        <dbReference type="Proteomes" id="UP000789525"/>
    </source>
</evidence>
<sequence>YSDYLDEQGQTLEYDSYMVPETELQAGDLRLLEVDNRVLLPLDSHVRFIVTARDVIHSFAVPSLGIKLDCVPGRLNQFSVLINREGAICWDALEAVLLYSWSGPCQGCQARTRAKKYSNGQLAGNSRSGPQVSAKNRGNIKVSPEQHEVIVGSLLGDMSATRPPGPKRNTRLSIGQANLPYLLSLADLLASLIRQQNLTPDNKLDRTTGIQYYGYKLCTMSLPCLNIYREWFYPEGVKIVPNDIPDHLTPLGLAHWFMQDGSKTTDNG</sequence>
<dbReference type="Proteomes" id="UP000789525">
    <property type="component" value="Unassembled WGS sequence"/>
</dbReference>
<accession>A0ACA9PQ76</accession>
<dbReference type="EMBL" id="CAJVPT010038559">
    <property type="protein sequence ID" value="CAG8720428.1"/>
    <property type="molecule type" value="Genomic_DNA"/>
</dbReference>